<dbReference type="EMBL" id="OUNR01000012">
    <property type="protein sequence ID" value="SPP64442.1"/>
    <property type="molecule type" value="Genomic_DNA"/>
</dbReference>
<name>A0A330L5H9_9BACT</name>
<dbReference type="InterPro" id="IPR023214">
    <property type="entry name" value="HAD_sf"/>
</dbReference>
<evidence type="ECO:0000256" key="3">
    <source>
        <dbReference type="ARBA" id="ARBA00022842"/>
    </source>
</evidence>
<evidence type="ECO:0000313" key="5">
    <source>
        <dbReference type="Proteomes" id="UP000248168"/>
    </source>
</evidence>
<keyword evidence="5" id="KW-1185">Reference proteome</keyword>
<dbReference type="InterPro" id="IPR006385">
    <property type="entry name" value="HAD_hydro_SerB1"/>
</dbReference>
<accession>A0A330L5H9</accession>
<evidence type="ECO:0000313" key="4">
    <source>
        <dbReference type="EMBL" id="SPP64442.1"/>
    </source>
</evidence>
<organism evidence="4 5">
    <name type="scientific">Nitrospira lenta</name>
    <dbReference type="NCBI Taxonomy" id="1436998"/>
    <lineage>
        <taxon>Bacteria</taxon>
        <taxon>Pseudomonadati</taxon>
        <taxon>Nitrospirota</taxon>
        <taxon>Nitrospiria</taxon>
        <taxon>Nitrospirales</taxon>
        <taxon>Nitrospiraceae</taxon>
        <taxon>Nitrospira</taxon>
    </lineage>
</organism>
<dbReference type="OrthoDB" id="9784466at2"/>
<dbReference type="AlphaFoldDB" id="A0A330L5H9"/>
<dbReference type="Gene3D" id="1.20.1440.100">
    <property type="entry name" value="SG protein - dephosphorylation function"/>
    <property type="match status" value="1"/>
</dbReference>
<dbReference type="CDD" id="cd02612">
    <property type="entry name" value="HAD_PGPPase"/>
    <property type="match status" value="1"/>
</dbReference>
<sequence>MSVTSSASQRRVATPIAAFFDVDNTLLPGEASEVGFFRWLRQRGVVGWPEARASVAWWLRHLPSLSLQPLRERKLYLAGKPAQVIESLGEEFCREALCPRVCPAAMTAIERHRSAGHLVILLTGSLDFLMEPIAESLQVDRCIASQLEQMEGVYTGQVVPPLPYGDGKLTHVHRLVRELELDLAACFAYGDSPGDQAVLGAVGHPTVVNPIRGMDRVARRHGWPVVSWR</sequence>
<dbReference type="InParanoid" id="A0A330L5H9"/>
<protein>
    <submittedName>
        <fullName evidence="4">Putative Haloacid dehalogenase superfamily hydrolase, subfamily IB, PSPase-like</fullName>
    </submittedName>
</protein>
<proteinExistence type="predicted"/>
<dbReference type="InterPro" id="IPR050582">
    <property type="entry name" value="HAD-like_SerB"/>
</dbReference>
<keyword evidence="2 4" id="KW-0378">Hydrolase</keyword>
<dbReference type="PANTHER" id="PTHR43344:SF13">
    <property type="entry name" value="PHOSPHATASE RV3661-RELATED"/>
    <property type="match status" value="1"/>
</dbReference>
<gene>
    <name evidence="4" type="ORF">NITLEN_20081</name>
</gene>
<reference evidence="5" key="1">
    <citation type="submission" date="2018-04" db="EMBL/GenBank/DDBJ databases">
        <authorList>
            <person name="Lucker S."/>
            <person name="Sakoula D."/>
        </authorList>
    </citation>
    <scope>NUCLEOTIDE SEQUENCE [LARGE SCALE GENOMIC DNA]</scope>
</reference>
<dbReference type="GO" id="GO:0046872">
    <property type="term" value="F:metal ion binding"/>
    <property type="evidence" value="ECO:0007669"/>
    <property type="project" value="UniProtKB-KW"/>
</dbReference>
<keyword evidence="1" id="KW-0479">Metal-binding</keyword>
<evidence type="ECO:0000256" key="2">
    <source>
        <dbReference type="ARBA" id="ARBA00022801"/>
    </source>
</evidence>
<dbReference type="SUPFAM" id="SSF56784">
    <property type="entry name" value="HAD-like"/>
    <property type="match status" value="1"/>
</dbReference>
<dbReference type="GO" id="GO:0016787">
    <property type="term" value="F:hydrolase activity"/>
    <property type="evidence" value="ECO:0007669"/>
    <property type="project" value="UniProtKB-KW"/>
</dbReference>
<dbReference type="Pfam" id="PF12710">
    <property type="entry name" value="HAD"/>
    <property type="match status" value="1"/>
</dbReference>
<dbReference type="Proteomes" id="UP000248168">
    <property type="component" value="Unassembled WGS sequence"/>
</dbReference>
<dbReference type="RefSeq" id="WP_121988838.1">
    <property type="nucleotide sequence ID" value="NZ_OUNR01000012.1"/>
</dbReference>
<dbReference type="NCBIfam" id="TIGR01490">
    <property type="entry name" value="HAD-SF-IB-hyp1"/>
    <property type="match status" value="1"/>
</dbReference>
<dbReference type="PANTHER" id="PTHR43344">
    <property type="entry name" value="PHOSPHOSERINE PHOSPHATASE"/>
    <property type="match status" value="1"/>
</dbReference>
<dbReference type="Gene3D" id="3.40.50.1000">
    <property type="entry name" value="HAD superfamily/HAD-like"/>
    <property type="match status" value="1"/>
</dbReference>
<keyword evidence="3" id="KW-0460">Magnesium</keyword>
<evidence type="ECO:0000256" key="1">
    <source>
        <dbReference type="ARBA" id="ARBA00022723"/>
    </source>
</evidence>
<dbReference type="NCBIfam" id="TIGR01488">
    <property type="entry name" value="HAD-SF-IB"/>
    <property type="match status" value="1"/>
</dbReference>
<dbReference type="InterPro" id="IPR036412">
    <property type="entry name" value="HAD-like_sf"/>
</dbReference>